<feature type="transmembrane region" description="Helical" evidence="10">
    <location>
        <begin position="20"/>
        <end position="41"/>
    </location>
</feature>
<keyword evidence="5 10" id="KW-0132">Cell division</keyword>
<dbReference type="GO" id="GO:0022857">
    <property type="term" value="F:transmembrane transporter activity"/>
    <property type="evidence" value="ECO:0007669"/>
    <property type="project" value="InterPro"/>
</dbReference>
<dbReference type="GO" id="GO:0015031">
    <property type="term" value="P:protein transport"/>
    <property type="evidence" value="ECO:0007669"/>
    <property type="project" value="InterPro"/>
</dbReference>
<keyword evidence="3 10" id="KW-1003">Cell membrane</keyword>
<proteinExistence type="inferred from homology"/>
<keyword evidence="12" id="KW-1185">Reference proteome</keyword>
<keyword evidence="6 10" id="KW-0812">Transmembrane</keyword>
<evidence type="ECO:0000256" key="1">
    <source>
        <dbReference type="ARBA" id="ARBA00004162"/>
    </source>
</evidence>
<dbReference type="Proteomes" id="UP000578091">
    <property type="component" value="Unassembled WGS sequence"/>
</dbReference>
<evidence type="ECO:0000313" key="12">
    <source>
        <dbReference type="Proteomes" id="UP000578091"/>
    </source>
</evidence>
<comment type="subunit">
    <text evidence="10">The Tol-Pal system is composed of five core proteins: the inner membrane proteins TolA, TolQ and TolR, the periplasmic protein TolB and the outer membrane protein Pal. They form a network linking the inner and outer membranes and the peptidoglycan layer.</text>
</comment>
<comment type="caution">
    <text evidence="11">The sequence shown here is derived from an EMBL/GenBank/DDBJ whole genome shotgun (WGS) entry which is preliminary data.</text>
</comment>
<keyword evidence="8 10" id="KW-0472">Membrane</keyword>
<keyword evidence="4 10" id="KW-0997">Cell inner membrane</keyword>
<gene>
    <name evidence="10 11" type="primary">tolR</name>
    <name evidence="11" type="ORF">H0E84_19495</name>
</gene>
<dbReference type="GO" id="GO:0005886">
    <property type="term" value="C:plasma membrane"/>
    <property type="evidence" value="ECO:0007669"/>
    <property type="project" value="UniProtKB-SubCell"/>
</dbReference>
<accession>A0A853JIN5</accession>
<comment type="similarity">
    <text evidence="2 10">Belongs to the ExbD/TolR family.</text>
</comment>
<protein>
    <recommendedName>
        <fullName evidence="10">Tol-Pal system protein TolR</fullName>
    </recommendedName>
</protein>
<dbReference type="PANTHER" id="PTHR30558">
    <property type="entry name" value="EXBD MEMBRANE COMPONENT OF PMF-DRIVEN MACROMOLECULE IMPORT SYSTEM"/>
    <property type="match status" value="1"/>
</dbReference>
<evidence type="ECO:0000256" key="6">
    <source>
        <dbReference type="ARBA" id="ARBA00022692"/>
    </source>
</evidence>
<dbReference type="GO" id="GO:0051301">
    <property type="term" value="P:cell division"/>
    <property type="evidence" value="ECO:0007669"/>
    <property type="project" value="UniProtKB-UniRule"/>
</dbReference>
<dbReference type="PANTHER" id="PTHR30558:SF7">
    <property type="entry name" value="TOL-PAL SYSTEM PROTEIN TOLR"/>
    <property type="match status" value="1"/>
</dbReference>
<evidence type="ECO:0000313" key="11">
    <source>
        <dbReference type="EMBL" id="NZA28562.1"/>
    </source>
</evidence>
<evidence type="ECO:0000256" key="4">
    <source>
        <dbReference type="ARBA" id="ARBA00022519"/>
    </source>
</evidence>
<keyword evidence="9 10" id="KW-0131">Cell cycle</keyword>
<organism evidence="11 12">
    <name type="scientific">Luteimonas salinisoli</name>
    <dbReference type="NCBI Taxonomy" id="2752307"/>
    <lineage>
        <taxon>Bacteria</taxon>
        <taxon>Pseudomonadati</taxon>
        <taxon>Pseudomonadota</taxon>
        <taxon>Gammaproteobacteria</taxon>
        <taxon>Lysobacterales</taxon>
        <taxon>Lysobacteraceae</taxon>
        <taxon>Luteimonas</taxon>
    </lineage>
</organism>
<dbReference type="RefSeq" id="WP_180680325.1">
    <property type="nucleotide sequence ID" value="NZ_JACCKA010000094.1"/>
</dbReference>
<evidence type="ECO:0000256" key="9">
    <source>
        <dbReference type="ARBA" id="ARBA00023306"/>
    </source>
</evidence>
<evidence type="ECO:0000256" key="2">
    <source>
        <dbReference type="ARBA" id="ARBA00005811"/>
    </source>
</evidence>
<reference evidence="11 12" key="1">
    <citation type="submission" date="2020-07" db="EMBL/GenBank/DDBJ databases">
        <title>Luteimonas sp. SJ-92.</title>
        <authorList>
            <person name="Huang X.-X."/>
            <person name="Xu L."/>
            <person name="Sun J.-Q."/>
        </authorList>
    </citation>
    <scope>NUCLEOTIDE SEQUENCE [LARGE SCALE GENOMIC DNA]</scope>
    <source>
        <strain evidence="11 12">SJ-92</strain>
    </source>
</reference>
<dbReference type="Pfam" id="PF02472">
    <property type="entry name" value="ExbD"/>
    <property type="match status" value="1"/>
</dbReference>
<dbReference type="EMBL" id="JACCKA010000094">
    <property type="protein sequence ID" value="NZA28562.1"/>
    <property type="molecule type" value="Genomic_DNA"/>
</dbReference>
<keyword evidence="7 10" id="KW-1133">Transmembrane helix</keyword>
<dbReference type="HAMAP" id="MF_02203">
    <property type="entry name" value="TolR"/>
    <property type="match status" value="1"/>
</dbReference>
<dbReference type="InterPro" id="IPR003400">
    <property type="entry name" value="ExbD"/>
</dbReference>
<evidence type="ECO:0000256" key="7">
    <source>
        <dbReference type="ARBA" id="ARBA00022989"/>
    </source>
</evidence>
<dbReference type="Gene3D" id="3.30.420.270">
    <property type="match status" value="1"/>
</dbReference>
<name>A0A853JIN5_9GAMM</name>
<comment type="function">
    <text evidence="10">Part of the Tol-Pal system, which plays a role in outer membrane invagination during cell division and is important for maintaining outer membrane integrity.</text>
</comment>
<evidence type="ECO:0000256" key="10">
    <source>
        <dbReference type="HAMAP-Rule" id="MF_02203"/>
    </source>
</evidence>
<sequence length="145" mass="15758">MTAAVLRRRKRRKLKNEINVVPYIDVMLVLLIIFMVTTPLLNLGTDVNLPDSNARSVATPKDPVVVSVYPDGALALMVEQQNQSVTSEDLLARLRAIHAQNPEATVLVRGDGAASYQRIMDAISIINEAGVTRVSLLSRPLEAGG</sequence>
<dbReference type="InterPro" id="IPR014168">
    <property type="entry name" value="Tol-Pal_TolR"/>
</dbReference>
<evidence type="ECO:0000256" key="5">
    <source>
        <dbReference type="ARBA" id="ARBA00022618"/>
    </source>
</evidence>
<dbReference type="AlphaFoldDB" id="A0A853JIN5"/>
<dbReference type="NCBIfam" id="TIGR02801">
    <property type="entry name" value="tolR"/>
    <property type="match status" value="1"/>
</dbReference>
<evidence type="ECO:0000256" key="8">
    <source>
        <dbReference type="ARBA" id="ARBA00023136"/>
    </source>
</evidence>
<evidence type="ECO:0000256" key="3">
    <source>
        <dbReference type="ARBA" id="ARBA00022475"/>
    </source>
</evidence>
<comment type="subcellular location">
    <subcellularLocation>
        <location evidence="10">Cell inner membrane</location>
        <topology evidence="10">Single-pass membrane protein</topology>
    </subcellularLocation>
    <subcellularLocation>
        <location evidence="1">Cell membrane</location>
        <topology evidence="1">Single-pass membrane protein</topology>
    </subcellularLocation>
</comment>